<dbReference type="GO" id="GO:0016874">
    <property type="term" value="F:ligase activity"/>
    <property type="evidence" value="ECO:0007669"/>
    <property type="project" value="UniProtKB-KW"/>
</dbReference>
<dbReference type="Pfam" id="PF00501">
    <property type="entry name" value="AMP-binding"/>
    <property type="match status" value="1"/>
</dbReference>
<dbReference type="InterPro" id="IPR042099">
    <property type="entry name" value="ANL_N_sf"/>
</dbReference>
<proteinExistence type="inferred from homology"/>
<evidence type="ECO:0000256" key="2">
    <source>
        <dbReference type="ARBA" id="ARBA00022598"/>
    </source>
</evidence>
<sequence>MVISKPICKVENPCLRFCNLSSLGIHSNILEYQLSKSRTPFEVNKLNKCTIRSSLASNPVSLREIFRENGSATQKKAKGPANLCPFSPLDFLERAAVVYGNCTSIVYNDTSYTWSQTYTRCKKLASSISSLGIKKGDVVSVLAPNIPAMYELQFAVPMSGTILNNINFRLDPRTLFVLLRHSESKLVFVDYQASALVLEAISLFPPNLQRPKLILIEENSCTPSILKNEFYNSYEKVVEEGDQLFKWIAPESEWEPMTLNYTSGTTYSPKGVLHSHRSAFMMSVMCLIDWCLPKQAVYLWTLPIFHANGWGFCWAMAAVGGTNVCLRRSHDAASIYDAIQQHKDRLKDVIICGGENISSVEVESILYKHPAVNEAAVVARPDNYWGETPCAFVSLKIDAQKVTEKEVREFCKENLPLYMVPRMVVIEEELPKTATGKIQKYLLRDKAKESNITKQDEVYTVIKFTDNEDLL</sequence>
<dbReference type="FunFam" id="3.30.300.30:FF:000008">
    <property type="entry name" value="2,3-dihydroxybenzoate-AMP ligase"/>
    <property type="match status" value="1"/>
</dbReference>
<dbReference type="InterPro" id="IPR045851">
    <property type="entry name" value="AMP-bd_C_sf"/>
</dbReference>
<organism evidence="5 6">
    <name type="scientific">Anisodus tanguticus</name>
    <dbReference type="NCBI Taxonomy" id="243964"/>
    <lineage>
        <taxon>Eukaryota</taxon>
        <taxon>Viridiplantae</taxon>
        <taxon>Streptophyta</taxon>
        <taxon>Embryophyta</taxon>
        <taxon>Tracheophyta</taxon>
        <taxon>Spermatophyta</taxon>
        <taxon>Magnoliopsida</taxon>
        <taxon>eudicotyledons</taxon>
        <taxon>Gunneridae</taxon>
        <taxon>Pentapetalae</taxon>
        <taxon>asterids</taxon>
        <taxon>lamiids</taxon>
        <taxon>Solanales</taxon>
        <taxon>Solanaceae</taxon>
        <taxon>Solanoideae</taxon>
        <taxon>Hyoscyameae</taxon>
        <taxon>Anisodus</taxon>
    </lineage>
</organism>
<accession>A0AAE1S2F1</accession>
<dbReference type="SUPFAM" id="SSF56801">
    <property type="entry name" value="Acetyl-CoA synthetase-like"/>
    <property type="match status" value="2"/>
</dbReference>
<dbReference type="PANTHER" id="PTHR43859">
    <property type="entry name" value="ACYL-ACTIVATING ENZYME"/>
    <property type="match status" value="1"/>
</dbReference>
<dbReference type="EMBL" id="JAVYJV010000010">
    <property type="protein sequence ID" value="KAK4361442.1"/>
    <property type="molecule type" value="Genomic_DNA"/>
</dbReference>
<evidence type="ECO:0000313" key="6">
    <source>
        <dbReference type="Proteomes" id="UP001291623"/>
    </source>
</evidence>
<feature type="domain" description="AMP-binding enzyme C-terminal" evidence="4">
    <location>
        <begin position="361"/>
        <end position="437"/>
    </location>
</feature>
<dbReference type="AlphaFoldDB" id="A0AAE1S2F1"/>
<dbReference type="Gene3D" id="3.30.300.30">
    <property type="match status" value="1"/>
</dbReference>
<evidence type="ECO:0000259" key="3">
    <source>
        <dbReference type="Pfam" id="PF00501"/>
    </source>
</evidence>
<dbReference type="InterPro" id="IPR000873">
    <property type="entry name" value="AMP-dep_synth/lig_dom"/>
</dbReference>
<evidence type="ECO:0000256" key="1">
    <source>
        <dbReference type="ARBA" id="ARBA00006432"/>
    </source>
</evidence>
<dbReference type="Pfam" id="PF13193">
    <property type="entry name" value="AMP-binding_C"/>
    <property type="match status" value="1"/>
</dbReference>
<comment type="similarity">
    <text evidence="1">Belongs to the ATP-dependent AMP-binding enzyme family.</text>
</comment>
<dbReference type="Proteomes" id="UP001291623">
    <property type="component" value="Unassembled WGS sequence"/>
</dbReference>
<gene>
    <name evidence="5" type="ORF">RND71_020394</name>
</gene>
<keyword evidence="6" id="KW-1185">Reference proteome</keyword>
<reference evidence="5" key="1">
    <citation type="submission" date="2023-12" db="EMBL/GenBank/DDBJ databases">
        <title>Genome assembly of Anisodus tanguticus.</title>
        <authorList>
            <person name="Wang Y.-J."/>
        </authorList>
    </citation>
    <scope>NUCLEOTIDE SEQUENCE</scope>
    <source>
        <strain evidence="5">KB-2021</strain>
        <tissue evidence="5">Leaf</tissue>
    </source>
</reference>
<evidence type="ECO:0000259" key="4">
    <source>
        <dbReference type="Pfam" id="PF13193"/>
    </source>
</evidence>
<name>A0AAE1S2F1_9SOLA</name>
<dbReference type="PANTHER" id="PTHR43859:SF58">
    <property type="entry name" value="ACYL-ACTIVATING ENZYME 6-RELATED"/>
    <property type="match status" value="1"/>
</dbReference>
<comment type="caution">
    <text evidence="5">The sequence shown here is derived from an EMBL/GenBank/DDBJ whole genome shotgun (WGS) entry which is preliminary data.</text>
</comment>
<keyword evidence="2" id="KW-0436">Ligase</keyword>
<dbReference type="InterPro" id="IPR025110">
    <property type="entry name" value="AMP-bd_C"/>
</dbReference>
<protein>
    <submittedName>
        <fullName evidence="5">Uncharacterized protein</fullName>
    </submittedName>
</protein>
<dbReference type="Gene3D" id="3.40.50.12780">
    <property type="entry name" value="N-terminal domain of ligase-like"/>
    <property type="match status" value="1"/>
</dbReference>
<evidence type="ECO:0000313" key="5">
    <source>
        <dbReference type="EMBL" id="KAK4361442.1"/>
    </source>
</evidence>
<feature type="domain" description="AMP-dependent synthetase/ligase" evidence="3">
    <location>
        <begin position="92"/>
        <end position="343"/>
    </location>
</feature>